<proteinExistence type="predicted"/>
<evidence type="ECO:0000256" key="7">
    <source>
        <dbReference type="ARBA" id="ARBA00023136"/>
    </source>
</evidence>
<evidence type="ECO:0000256" key="8">
    <source>
        <dbReference type="SAM" id="Phobius"/>
    </source>
</evidence>
<organism evidence="10 11">
    <name type="scientific">candidate division WOR-3 bacterium</name>
    <dbReference type="NCBI Taxonomy" id="2052148"/>
    <lineage>
        <taxon>Bacteria</taxon>
        <taxon>Bacteria division WOR-3</taxon>
    </lineage>
</organism>
<dbReference type="Pfam" id="PF13231">
    <property type="entry name" value="PMT_2"/>
    <property type="match status" value="1"/>
</dbReference>
<feature type="domain" description="Glycosyltransferase RgtA/B/C/D-like" evidence="9">
    <location>
        <begin position="70"/>
        <end position="225"/>
    </location>
</feature>
<keyword evidence="3" id="KW-0328">Glycosyltransferase</keyword>
<dbReference type="GO" id="GO:0016763">
    <property type="term" value="F:pentosyltransferase activity"/>
    <property type="evidence" value="ECO:0007669"/>
    <property type="project" value="TreeGrafter"/>
</dbReference>
<feature type="transmembrane region" description="Helical" evidence="8">
    <location>
        <begin position="20"/>
        <end position="36"/>
    </location>
</feature>
<keyword evidence="5 8" id="KW-0812">Transmembrane</keyword>
<dbReference type="EMBL" id="DRIG01000090">
    <property type="protein sequence ID" value="HEC79144.1"/>
    <property type="molecule type" value="Genomic_DNA"/>
</dbReference>
<feature type="transmembrane region" description="Helical" evidence="8">
    <location>
        <begin position="178"/>
        <end position="196"/>
    </location>
</feature>
<dbReference type="Proteomes" id="UP000885826">
    <property type="component" value="Unassembled WGS sequence"/>
</dbReference>
<dbReference type="GO" id="GO:0009103">
    <property type="term" value="P:lipopolysaccharide biosynthetic process"/>
    <property type="evidence" value="ECO:0007669"/>
    <property type="project" value="UniProtKB-ARBA"/>
</dbReference>
<comment type="subcellular location">
    <subcellularLocation>
        <location evidence="1">Cell membrane</location>
        <topology evidence="1">Multi-pass membrane protein</topology>
    </subcellularLocation>
</comment>
<name>A0A9C9END3_UNCW3</name>
<evidence type="ECO:0000256" key="2">
    <source>
        <dbReference type="ARBA" id="ARBA00022475"/>
    </source>
</evidence>
<evidence type="ECO:0000256" key="1">
    <source>
        <dbReference type="ARBA" id="ARBA00004651"/>
    </source>
</evidence>
<evidence type="ECO:0000259" key="9">
    <source>
        <dbReference type="Pfam" id="PF13231"/>
    </source>
</evidence>
<dbReference type="GO" id="GO:0005886">
    <property type="term" value="C:plasma membrane"/>
    <property type="evidence" value="ECO:0007669"/>
    <property type="project" value="UniProtKB-SubCell"/>
</dbReference>
<accession>A0A9C9END3</accession>
<keyword evidence="6 8" id="KW-1133">Transmembrane helix</keyword>
<evidence type="ECO:0000256" key="3">
    <source>
        <dbReference type="ARBA" id="ARBA00022676"/>
    </source>
</evidence>
<feature type="transmembrane region" description="Helical" evidence="8">
    <location>
        <begin position="281"/>
        <end position="297"/>
    </location>
</feature>
<protein>
    <recommendedName>
        <fullName evidence="9">Glycosyltransferase RgtA/B/C/D-like domain-containing protein</fullName>
    </recommendedName>
</protein>
<evidence type="ECO:0000256" key="5">
    <source>
        <dbReference type="ARBA" id="ARBA00022692"/>
    </source>
</evidence>
<evidence type="ECO:0000256" key="6">
    <source>
        <dbReference type="ARBA" id="ARBA00022989"/>
    </source>
</evidence>
<feature type="transmembrane region" description="Helical" evidence="8">
    <location>
        <begin position="329"/>
        <end position="348"/>
    </location>
</feature>
<reference evidence="10" key="1">
    <citation type="journal article" date="2020" name="mSystems">
        <title>Genome- and Community-Level Interaction Insights into Carbon Utilization and Element Cycling Functions of Hydrothermarchaeota in Hydrothermal Sediment.</title>
        <authorList>
            <person name="Zhou Z."/>
            <person name="Liu Y."/>
            <person name="Xu W."/>
            <person name="Pan J."/>
            <person name="Luo Z.H."/>
            <person name="Li M."/>
        </authorList>
    </citation>
    <scope>NUCLEOTIDE SEQUENCE</scope>
    <source>
        <strain evidence="10">HyVt-388</strain>
    </source>
</reference>
<dbReference type="PANTHER" id="PTHR33908:SF11">
    <property type="entry name" value="MEMBRANE PROTEIN"/>
    <property type="match status" value="1"/>
</dbReference>
<dbReference type="AlphaFoldDB" id="A0A9C9END3"/>
<sequence length="509" mass="58950">MSELREDFVLAEKIIKGKYFIHVIVILCLFLGLFGIKNSSLIDWDEGVFSLQAQWLSSIGAQGKPFNFQTPPLYQTLIAVLFKCFGTNAHLIMFLSLFFSLITIYTIFYFIKKLYSERLAVYTTLLFVTTEYFLFFFKSGLSEATFLFFFTTAVLSFLNGCKNRNSRSFLLSGAATTLALYTKYSAFPLLLIFLIIGFRHRKRINGKWFLLTIILPLLLFLPYLYLFIRVVSISGIGSRHATLLGFNHTKFLIYLATFAPVPLLFTLLYIIIRNKEQKKEWDVLICLLVFFAILGFYHPYFRLAYPMVPFLALLSAQLVLRIKGAARTAVISVALILSLILSVKTITYKSRIPERIGELVEFHRRENNLHYIYTIVPPNIDFYINHPILIPTGHNWLEIGGKFPVLLKKKKVIHPDNNELINEKKVLLLHATIFDSFKEKHPELYQRAVLLETVEFKDAPVYYKDIFNPQKDIKQIYELYLFDVKELGESVAELWNLGFEKKVTVMAAE</sequence>
<feature type="transmembrane region" description="Helical" evidence="8">
    <location>
        <begin position="208"/>
        <end position="231"/>
    </location>
</feature>
<dbReference type="InterPro" id="IPR050297">
    <property type="entry name" value="LipidA_mod_glycosyltrf_83"/>
</dbReference>
<comment type="caution">
    <text evidence="10">The sequence shown here is derived from an EMBL/GenBank/DDBJ whole genome shotgun (WGS) entry which is preliminary data.</text>
</comment>
<evidence type="ECO:0000313" key="11">
    <source>
        <dbReference type="Proteomes" id="UP000885826"/>
    </source>
</evidence>
<dbReference type="PANTHER" id="PTHR33908">
    <property type="entry name" value="MANNOSYLTRANSFERASE YKCB-RELATED"/>
    <property type="match status" value="1"/>
</dbReference>
<keyword evidence="2" id="KW-1003">Cell membrane</keyword>
<keyword evidence="7 8" id="KW-0472">Membrane</keyword>
<evidence type="ECO:0000256" key="4">
    <source>
        <dbReference type="ARBA" id="ARBA00022679"/>
    </source>
</evidence>
<feature type="transmembrane region" description="Helical" evidence="8">
    <location>
        <begin position="251"/>
        <end position="272"/>
    </location>
</feature>
<keyword evidence="4" id="KW-0808">Transferase</keyword>
<feature type="transmembrane region" description="Helical" evidence="8">
    <location>
        <begin position="91"/>
        <end position="111"/>
    </location>
</feature>
<evidence type="ECO:0000313" key="10">
    <source>
        <dbReference type="EMBL" id="HEC79144.1"/>
    </source>
</evidence>
<gene>
    <name evidence="10" type="ORF">ENI34_08405</name>
</gene>
<dbReference type="InterPro" id="IPR038731">
    <property type="entry name" value="RgtA/B/C-like"/>
</dbReference>
<feature type="transmembrane region" description="Helical" evidence="8">
    <location>
        <begin position="132"/>
        <end position="158"/>
    </location>
</feature>